<reference evidence="7" key="1">
    <citation type="submission" date="2016-10" db="EMBL/GenBank/DDBJ databases">
        <authorList>
            <person name="Varghese N."/>
            <person name="Submissions S."/>
        </authorList>
    </citation>
    <scope>NUCLEOTIDE SEQUENCE [LARGE SCALE GENOMIC DNA]</scope>
    <source>
        <strain evidence="7">DSM 2179</strain>
    </source>
</reference>
<dbReference type="PANTHER" id="PTHR30246:SF1">
    <property type="entry name" value="2-DEHYDRO-3-DEOXY-6-PHOSPHOGALACTONATE ALDOLASE-RELATED"/>
    <property type="match status" value="1"/>
</dbReference>
<proteinExistence type="inferred from homology"/>
<name>A0A1H6UES2_9FIRM</name>
<sequence length="214" mass="22230">MEKEKIIAKIKELGVVAVIRGKDAEDGIKISEACIKGGVTAIEVAFTTPGAQETIKVLADKYKDNPEVVIGAGTVLDPETARIAMLNGAEFIVSPSINLETIRLCNRYRVACMPGTTTLDGVVMALEAGADIIKIFPGEIVGLKMIKAIKGPLPQAQLMPTGGVTVENVAEWLHAGCVAVGAGGSLTGAAKTGDFAKITATAIEFVNAVKAARQ</sequence>
<dbReference type="NCBIfam" id="TIGR01182">
    <property type="entry name" value="eda"/>
    <property type="match status" value="1"/>
</dbReference>
<protein>
    <submittedName>
        <fullName evidence="6">2-dehydro-3-deoxyphosphogluconate aldolase / (4S)-4-hydroxy-2-oxoglutarate aldolase</fullName>
    </submittedName>
</protein>
<evidence type="ECO:0000313" key="7">
    <source>
        <dbReference type="Proteomes" id="UP000199662"/>
    </source>
</evidence>
<dbReference type="EMBL" id="FNZK01000001">
    <property type="protein sequence ID" value="SEI86670.1"/>
    <property type="molecule type" value="Genomic_DNA"/>
</dbReference>
<organism evidence="6 7">
    <name type="scientific">Propionispira arboris</name>
    <dbReference type="NCBI Taxonomy" id="84035"/>
    <lineage>
        <taxon>Bacteria</taxon>
        <taxon>Bacillati</taxon>
        <taxon>Bacillota</taxon>
        <taxon>Negativicutes</taxon>
        <taxon>Selenomonadales</taxon>
        <taxon>Selenomonadaceae</taxon>
        <taxon>Propionispira</taxon>
    </lineage>
</organism>
<dbReference type="InterPro" id="IPR000887">
    <property type="entry name" value="Aldlse_KDPG_KHG"/>
</dbReference>
<dbReference type="NCBIfam" id="NF005119">
    <property type="entry name" value="PRK06552.1"/>
    <property type="match status" value="1"/>
</dbReference>
<dbReference type="CDD" id="cd00452">
    <property type="entry name" value="KDPG_aldolase"/>
    <property type="match status" value="1"/>
</dbReference>
<evidence type="ECO:0000256" key="4">
    <source>
        <dbReference type="ARBA" id="ARBA00023239"/>
    </source>
</evidence>
<dbReference type="Gene3D" id="3.20.20.70">
    <property type="entry name" value="Aldolase class I"/>
    <property type="match status" value="1"/>
</dbReference>
<evidence type="ECO:0000256" key="5">
    <source>
        <dbReference type="ARBA" id="ARBA00023277"/>
    </source>
</evidence>
<keyword evidence="7" id="KW-1185">Reference proteome</keyword>
<dbReference type="SUPFAM" id="SSF51569">
    <property type="entry name" value="Aldolase"/>
    <property type="match status" value="1"/>
</dbReference>
<gene>
    <name evidence="6" type="ORF">SAMN05660742_101282</name>
</gene>
<dbReference type="PANTHER" id="PTHR30246">
    <property type="entry name" value="2-KETO-3-DEOXY-6-PHOSPHOGLUCONATE ALDOLASE"/>
    <property type="match status" value="1"/>
</dbReference>
<comment type="pathway">
    <text evidence="1">Carbohydrate acid metabolism.</text>
</comment>
<accession>A0A1H6UES2</accession>
<evidence type="ECO:0000256" key="2">
    <source>
        <dbReference type="ARBA" id="ARBA00006906"/>
    </source>
</evidence>
<evidence type="ECO:0000313" key="6">
    <source>
        <dbReference type="EMBL" id="SEI86670.1"/>
    </source>
</evidence>
<evidence type="ECO:0000256" key="1">
    <source>
        <dbReference type="ARBA" id="ARBA00004761"/>
    </source>
</evidence>
<dbReference type="Proteomes" id="UP000199662">
    <property type="component" value="Unassembled WGS sequence"/>
</dbReference>
<keyword evidence="5" id="KW-0119">Carbohydrate metabolism</keyword>
<comment type="similarity">
    <text evidence="2">Belongs to the KHG/KDPG aldolase family.</text>
</comment>
<dbReference type="GO" id="GO:0016829">
    <property type="term" value="F:lyase activity"/>
    <property type="evidence" value="ECO:0007669"/>
    <property type="project" value="UniProtKB-KW"/>
</dbReference>
<comment type="subunit">
    <text evidence="3">Homotrimer.</text>
</comment>
<dbReference type="InterPro" id="IPR013785">
    <property type="entry name" value="Aldolase_TIM"/>
</dbReference>
<evidence type="ECO:0000256" key="3">
    <source>
        <dbReference type="ARBA" id="ARBA00011233"/>
    </source>
</evidence>
<dbReference type="RefSeq" id="WP_019552012.1">
    <property type="nucleotide sequence ID" value="NZ_FNZK01000001.1"/>
</dbReference>
<dbReference type="AlphaFoldDB" id="A0A1H6UES2"/>
<dbReference type="Pfam" id="PF01081">
    <property type="entry name" value="Aldolase"/>
    <property type="match status" value="1"/>
</dbReference>
<keyword evidence="4" id="KW-0456">Lyase</keyword>
<dbReference type="STRING" id="84035.SAMN05660742_101282"/>